<reference evidence="1" key="1">
    <citation type="submission" date="2023-10" db="EMBL/GenBank/DDBJ databases">
        <authorList>
            <person name="Chen Y."/>
            <person name="Shah S."/>
            <person name="Dougan E. K."/>
            <person name="Thang M."/>
            <person name="Chan C."/>
        </authorList>
    </citation>
    <scope>NUCLEOTIDE SEQUENCE [LARGE SCALE GENOMIC DNA]</scope>
</reference>
<gene>
    <name evidence="1" type="ORF">PCOR1329_LOCUS43077</name>
</gene>
<accession>A0ABN9TWU4</accession>
<keyword evidence="2" id="KW-1185">Reference proteome</keyword>
<dbReference type="EMBL" id="CAUYUJ010015174">
    <property type="protein sequence ID" value="CAK0850771.1"/>
    <property type="molecule type" value="Genomic_DNA"/>
</dbReference>
<proteinExistence type="predicted"/>
<organism evidence="1 2">
    <name type="scientific">Prorocentrum cordatum</name>
    <dbReference type="NCBI Taxonomy" id="2364126"/>
    <lineage>
        <taxon>Eukaryota</taxon>
        <taxon>Sar</taxon>
        <taxon>Alveolata</taxon>
        <taxon>Dinophyceae</taxon>
        <taxon>Prorocentrales</taxon>
        <taxon>Prorocentraceae</taxon>
        <taxon>Prorocentrum</taxon>
    </lineage>
</organism>
<protein>
    <submittedName>
        <fullName evidence="1">Uncharacterized protein</fullName>
    </submittedName>
</protein>
<dbReference type="Proteomes" id="UP001189429">
    <property type="component" value="Unassembled WGS sequence"/>
</dbReference>
<evidence type="ECO:0000313" key="2">
    <source>
        <dbReference type="Proteomes" id="UP001189429"/>
    </source>
</evidence>
<name>A0ABN9TWU4_9DINO</name>
<sequence>MRTRPMARHPSSCAPSPAAGFSLERMTHQTLDELGKVFNPACYDYDYPGSTVWPTLEDIPASEQSKALRCSSAIATPQTSLAPFSSGADVVPLCGEESTFGEPRQAVLSGGLRLPRPGRAARALRHGAELPLLAFTKRPWAFTKQPCPVRFVL</sequence>
<comment type="caution">
    <text evidence="1">The sequence shown here is derived from an EMBL/GenBank/DDBJ whole genome shotgun (WGS) entry which is preliminary data.</text>
</comment>
<evidence type="ECO:0000313" key="1">
    <source>
        <dbReference type="EMBL" id="CAK0850771.1"/>
    </source>
</evidence>